<accession>A0ABT1QVG6</accession>
<dbReference type="SUPFAM" id="SSF55486">
    <property type="entry name" value="Metalloproteases ('zincins'), catalytic domain"/>
    <property type="match status" value="1"/>
</dbReference>
<dbReference type="Proteomes" id="UP001165498">
    <property type="component" value="Unassembled WGS sequence"/>
</dbReference>
<dbReference type="RefSeq" id="WP_255915448.1">
    <property type="nucleotide sequence ID" value="NZ_JANFQO010000015.1"/>
</dbReference>
<proteinExistence type="predicted"/>
<reference evidence="1" key="1">
    <citation type="submission" date="2022-07" db="EMBL/GenBank/DDBJ databases">
        <title>Tahibacter sp., a new gammaproteobacterium isolated from the silt sample collected at pig farm.</title>
        <authorList>
            <person name="Chen H."/>
        </authorList>
    </citation>
    <scope>NUCLEOTIDE SEQUENCE</scope>
    <source>
        <strain evidence="1">P2K</strain>
    </source>
</reference>
<gene>
    <name evidence="1" type="ORF">NM961_16160</name>
</gene>
<keyword evidence="2" id="KW-1185">Reference proteome</keyword>
<name>A0ABT1QVG6_9GAMM</name>
<comment type="caution">
    <text evidence="1">The sequence shown here is derived from an EMBL/GenBank/DDBJ whole genome shotgun (WGS) entry which is preliminary data.</text>
</comment>
<organism evidence="1 2">
    <name type="scientific">Tahibacter harae</name>
    <dbReference type="NCBI Taxonomy" id="2963937"/>
    <lineage>
        <taxon>Bacteria</taxon>
        <taxon>Pseudomonadati</taxon>
        <taxon>Pseudomonadota</taxon>
        <taxon>Gammaproteobacteria</taxon>
        <taxon>Lysobacterales</taxon>
        <taxon>Rhodanobacteraceae</taxon>
        <taxon>Tahibacter</taxon>
    </lineage>
</organism>
<protein>
    <submittedName>
        <fullName evidence="1">Uncharacterized protein</fullName>
    </submittedName>
</protein>
<dbReference type="CDD" id="cd09598">
    <property type="entry name" value="M4_like"/>
    <property type="match status" value="1"/>
</dbReference>
<evidence type="ECO:0000313" key="2">
    <source>
        <dbReference type="Proteomes" id="UP001165498"/>
    </source>
</evidence>
<sequence>MQLADDDILIAARLADAPVATSNVRERRRLQIYAVDPALRQRDGQITQIDLPFEPLPQMRGRRLSVDLLPGPFDATRLRAADLDSVQVAARAGLSPSMTDPCFAQQMTYAVCSWTLERFRRALGREPEFAFAGRLQLQPNAMEEANAYYDREKQALRFGWFRQNVDAPGANQRGALVCTALSHDIVVHEMAHALLDGQRSHLLLPTNPDVLALHEGFADLIALFAHFTHYDLVRDAIARYDGNLDDPRLIQIGRQFGQGSGLGGPLRTSILDPVAEDSDAPSPVNYANALLPHARGSLLLSAVFEAFRNVYLRKTEKWRRVAAGFSTLSSHPLLFDQLSKTACELAGQFLNIVIRALDYLPPVDVDFGEFLRAMITADYELVPDDPWHYREALVYAFRRYGIPVSNVQALDEKELLWRDAEELPLARDLKAGALERLAALPRRPGPDEPPLSWRRAECVRDFLRDNGESLAALSLTQPDVRGEQLRIESIRAINRISPAGELTAEFGIELLQWRRDPDIGWFPGGCTLIVSGEGKLRYVIWKDPRSASRIAATRRYLDGAGLRHAGLFQADEPADVNRAASRALHALHLPCC</sequence>
<dbReference type="EMBL" id="JANFQO010000015">
    <property type="protein sequence ID" value="MCQ4166256.1"/>
    <property type="molecule type" value="Genomic_DNA"/>
</dbReference>
<evidence type="ECO:0000313" key="1">
    <source>
        <dbReference type="EMBL" id="MCQ4166256.1"/>
    </source>
</evidence>